<comment type="similarity">
    <text evidence="4 12">Belongs to the serine/threonine dehydratase family.</text>
</comment>
<evidence type="ECO:0000256" key="1">
    <source>
        <dbReference type="ARBA" id="ARBA00001274"/>
    </source>
</evidence>
<dbReference type="EC" id="4.3.1.19" evidence="12"/>
<dbReference type="GO" id="GO:0006567">
    <property type="term" value="P:L-threonine catabolic process"/>
    <property type="evidence" value="ECO:0007669"/>
    <property type="project" value="TreeGrafter"/>
</dbReference>
<evidence type="ECO:0000313" key="15">
    <source>
        <dbReference type="Proteomes" id="UP000273977"/>
    </source>
</evidence>
<dbReference type="Pfam" id="PF00585">
    <property type="entry name" value="Thr_dehydrat_C"/>
    <property type="match status" value="1"/>
</dbReference>
<evidence type="ECO:0000256" key="2">
    <source>
        <dbReference type="ARBA" id="ARBA00001933"/>
    </source>
</evidence>
<evidence type="ECO:0000256" key="11">
    <source>
        <dbReference type="ARBA" id="ARBA00025527"/>
    </source>
</evidence>
<dbReference type="InterPro" id="IPR045865">
    <property type="entry name" value="ACT-like_dom_sf"/>
</dbReference>
<dbReference type="GO" id="GO:0009097">
    <property type="term" value="P:isoleucine biosynthetic process"/>
    <property type="evidence" value="ECO:0007669"/>
    <property type="project" value="UniProtKB-UniRule"/>
</dbReference>
<dbReference type="EMBL" id="RKMG01000011">
    <property type="protein sequence ID" value="RPA60650.1"/>
    <property type="molecule type" value="Genomic_DNA"/>
</dbReference>
<evidence type="ECO:0000256" key="3">
    <source>
        <dbReference type="ARBA" id="ARBA00004810"/>
    </source>
</evidence>
<keyword evidence="9 12" id="KW-0456">Lyase</keyword>
<keyword evidence="10 12" id="KW-0100">Branched-chain amino acid biosynthesis</keyword>
<comment type="catalytic activity">
    <reaction evidence="1 12">
        <text>L-threonine = 2-oxobutanoate + NH4(+)</text>
        <dbReference type="Rhea" id="RHEA:22108"/>
        <dbReference type="ChEBI" id="CHEBI:16763"/>
        <dbReference type="ChEBI" id="CHEBI:28938"/>
        <dbReference type="ChEBI" id="CHEBI:57926"/>
        <dbReference type="EC" id="4.3.1.19"/>
    </reaction>
</comment>
<dbReference type="GO" id="GO:0004794">
    <property type="term" value="F:threonine deaminase activity"/>
    <property type="evidence" value="ECO:0007669"/>
    <property type="project" value="UniProtKB-UniRule"/>
</dbReference>
<evidence type="ECO:0000259" key="13">
    <source>
        <dbReference type="PROSITE" id="PS51672"/>
    </source>
</evidence>
<sequence length="419" mass="45650">MTKQVNKEQVLYAYKQLQSVVRQTPLQFDPYLSEKYEANIYLKREDLQVVRSFKLRGAYFAINELNEEALSHGVICASAGNHAQGVAYACNEKQVMATIFMPNTTPAQKINQVRYFGGDYVDIVIEGDTFDACNDAAHVYAGENSLTFIEPYDDEDVIAGQGSLAVEVHQSLTAEGETADYVLVPIGGGGLVSGVSAYMSEAMPETKIVGVEPSGAASMQLALAEGQPTALDHVDKFADGTAVGKAGNITFEYVKKLVDHIEIVPEGKIAGTIIDLYTRQAIVAEPSGALSVAALENMKEAIKGKTVVCIISGGNNDINRMAEIEERALIYSGKKQYFVVNFPQRPGALREFVSEVLGPENDIAKFEYTKKISRSNGPALVGILLGEYETLPDLLERLEKFDPNYVSVSENPTLYGFLV</sequence>
<dbReference type="InterPro" id="IPR000634">
    <property type="entry name" value="Ser/Thr_deHydtase_PyrdxlP-BS"/>
</dbReference>
<dbReference type="CDD" id="cd01562">
    <property type="entry name" value="Thr-dehyd"/>
    <property type="match status" value="1"/>
</dbReference>
<organism evidence="14 15">
    <name type="scientific">Aerococcus agrisoli</name>
    <dbReference type="NCBI Taxonomy" id="2487350"/>
    <lineage>
        <taxon>Bacteria</taxon>
        <taxon>Bacillati</taxon>
        <taxon>Bacillota</taxon>
        <taxon>Bacilli</taxon>
        <taxon>Lactobacillales</taxon>
        <taxon>Aerococcaceae</taxon>
        <taxon>Aerococcus</taxon>
    </lineage>
</organism>
<dbReference type="Pfam" id="PF00291">
    <property type="entry name" value="PALP"/>
    <property type="match status" value="1"/>
</dbReference>
<dbReference type="FunFam" id="3.40.50.1100:FF:000005">
    <property type="entry name" value="Threonine dehydratase catabolic"/>
    <property type="match status" value="1"/>
</dbReference>
<dbReference type="InterPro" id="IPR050147">
    <property type="entry name" value="Ser/Thr_Dehydratase"/>
</dbReference>
<evidence type="ECO:0000256" key="6">
    <source>
        <dbReference type="ARBA" id="ARBA00022605"/>
    </source>
</evidence>
<accession>A0A3N4GPW0</accession>
<dbReference type="AlphaFoldDB" id="A0A3N4GPW0"/>
<dbReference type="InterPro" id="IPR001721">
    <property type="entry name" value="TD_ACT-like"/>
</dbReference>
<dbReference type="InterPro" id="IPR036052">
    <property type="entry name" value="TrpB-like_PALP_sf"/>
</dbReference>
<dbReference type="RefSeq" id="WP_123779854.1">
    <property type="nucleotide sequence ID" value="NZ_RKMG01000011.1"/>
</dbReference>
<dbReference type="SUPFAM" id="SSF53686">
    <property type="entry name" value="Tryptophan synthase beta subunit-like PLP-dependent enzymes"/>
    <property type="match status" value="1"/>
</dbReference>
<evidence type="ECO:0000256" key="12">
    <source>
        <dbReference type="RuleBase" id="RU362012"/>
    </source>
</evidence>
<comment type="pathway">
    <text evidence="3 12">Amino-acid biosynthesis; L-isoleucine biosynthesis; 2-oxobutanoate from L-threonine: step 1/1.</text>
</comment>
<dbReference type="PANTHER" id="PTHR48078:SF11">
    <property type="entry name" value="THREONINE DEHYDRATASE, MITOCHONDRIAL"/>
    <property type="match status" value="1"/>
</dbReference>
<evidence type="ECO:0000256" key="10">
    <source>
        <dbReference type="ARBA" id="ARBA00023304"/>
    </source>
</evidence>
<dbReference type="Gene3D" id="3.40.50.1100">
    <property type="match status" value="2"/>
</dbReference>
<dbReference type="GO" id="GO:0030170">
    <property type="term" value="F:pyridoxal phosphate binding"/>
    <property type="evidence" value="ECO:0007669"/>
    <property type="project" value="InterPro"/>
</dbReference>
<evidence type="ECO:0000256" key="4">
    <source>
        <dbReference type="ARBA" id="ARBA00010869"/>
    </source>
</evidence>
<proteinExistence type="inferred from homology"/>
<evidence type="ECO:0000256" key="7">
    <source>
        <dbReference type="ARBA" id="ARBA00022624"/>
    </source>
</evidence>
<comment type="subunit">
    <text evidence="5 12">Homotetramer.</text>
</comment>
<comment type="caution">
    <text evidence="14">The sequence shown here is derived from an EMBL/GenBank/DDBJ whole genome shotgun (WGS) entry which is preliminary data.</text>
</comment>
<dbReference type="PANTHER" id="PTHR48078">
    <property type="entry name" value="THREONINE DEHYDRATASE, MITOCHONDRIAL-RELATED"/>
    <property type="match status" value="1"/>
</dbReference>
<gene>
    <name evidence="12 14" type="primary">ilvA</name>
    <name evidence="14" type="ORF">EF384_04710</name>
</gene>
<dbReference type="InterPro" id="IPR001926">
    <property type="entry name" value="TrpB-like_PALP"/>
</dbReference>
<dbReference type="SUPFAM" id="SSF55021">
    <property type="entry name" value="ACT-like"/>
    <property type="match status" value="1"/>
</dbReference>
<dbReference type="PROSITE" id="PS51672">
    <property type="entry name" value="ACT_LIKE"/>
    <property type="match status" value="1"/>
</dbReference>
<comment type="cofactor">
    <cofactor evidence="2 12">
        <name>pyridoxal 5'-phosphate</name>
        <dbReference type="ChEBI" id="CHEBI:597326"/>
    </cofactor>
</comment>
<dbReference type="InterPro" id="IPR011820">
    <property type="entry name" value="IlvA"/>
</dbReference>
<protein>
    <recommendedName>
        <fullName evidence="12">L-threonine dehydratase</fullName>
        <ecNumber evidence="12">4.3.1.19</ecNumber>
    </recommendedName>
    <alternativeName>
        <fullName evidence="12">Threonine deaminase</fullName>
    </alternativeName>
</protein>
<dbReference type="GO" id="GO:0006565">
    <property type="term" value="P:L-serine catabolic process"/>
    <property type="evidence" value="ECO:0007669"/>
    <property type="project" value="TreeGrafter"/>
</dbReference>
<feature type="domain" description="ACT-like" evidence="13">
    <location>
        <begin position="336"/>
        <end position="410"/>
    </location>
</feature>
<dbReference type="GO" id="GO:0003941">
    <property type="term" value="F:L-serine ammonia-lyase activity"/>
    <property type="evidence" value="ECO:0007669"/>
    <property type="project" value="TreeGrafter"/>
</dbReference>
<evidence type="ECO:0000256" key="8">
    <source>
        <dbReference type="ARBA" id="ARBA00022898"/>
    </source>
</evidence>
<name>A0A3N4GPW0_9LACT</name>
<evidence type="ECO:0000256" key="5">
    <source>
        <dbReference type="ARBA" id="ARBA00011881"/>
    </source>
</evidence>
<dbReference type="UniPathway" id="UPA00047">
    <property type="reaction ID" value="UER00054"/>
</dbReference>
<evidence type="ECO:0000256" key="9">
    <source>
        <dbReference type="ARBA" id="ARBA00023239"/>
    </source>
</evidence>
<dbReference type="NCBIfam" id="TIGR02079">
    <property type="entry name" value="THD1"/>
    <property type="match status" value="1"/>
</dbReference>
<keyword evidence="8 12" id="KW-0663">Pyridoxal phosphate</keyword>
<comment type="function">
    <text evidence="11 12">Catalyzes the anaerobic formation of alpha-ketobutyrate and ammonia from threonine in a two-step reaction. The first step involved a dehydration of threonine and a production of enamine intermediates (aminocrotonate), which tautomerizes to its imine form (iminobutyrate). Both intermediates are unstable and short-lived. The second step is the nonenzymatic hydrolysis of the enamine/imine intermediates to form 2-ketobutyrate and free ammonia. In the low water environment of the cell, the second step is accelerated by RidA.</text>
</comment>
<dbReference type="NCBIfam" id="NF006390">
    <property type="entry name" value="PRK08639.1"/>
    <property type="match status" value="1"/>
</dbReference>
<dbReference type="Proteomes" id="UP000273977">
    <property type="component" value="Unassembled WGS sequence"/>
</dbReference>
<evidence type="ECO:0000313" key="14">
    <source>
        <dbReference type="EMBL" id="RPA60650.1"/>
    </source>
</evidence>
<keyword evidence="15" id="KW-1185">Reference proteome</keyword>
<keyword evidence="7 12" id="KW-0412">Isoleucine biosynthesis</keyword>
<dbReference type="OrthoDB" id="9811476at2"/>
<keyword evidence="6 12" id="KW-0028">Amino-acid biosynthesis</keyword>
<dbReference type="PROSITE" id="PS00165">
    <property type="entry name" value="DEHYDRATASE_SER_THR"/>
    <property type="match status" value="1"/>
</dbReference>
<reference evidence="14 15" key="1">
    <citation type="submission" date="2018-11" db="EMBL/GenBank/DDBJ databases">
        <title>Aerococcus sp. SJQ22, whole genome shotgun sequence.</title>
        <authorList>
            <person name="Sun L."/>
            <person name="Gao X."/>
            <person name="Chen W."/>
            <person name="Huang K."/>
        </authorList>
    </citation>
    <scope>NUCLEOTIDE SEQUENCE [LARGE SCALE GENOMIC DNA]</scope>
    <source>
        <strain evidence="14 15">SJQ22</strain>
    </source>
</reference>